<gene>
    <name evidence="1" type="ORF">KHA90_19525</name>
</gene>
<protein>
    <submittedName>
        <fullName evidence="1">Uncharacterized protein</fullName>
    </submittedName>
</protein>
<comment type="caution">
    <text evidence="1">The sequence shown here is derived from an EMBL/GenBank/DDBJ whole genome shotgun (WGS) entry which is preliminary data.</text>
</comment>
<evidence type="ECO:0000313" key="1">
    <source>
        <dbReference type="EMBL" id="MBS7233213.1"/>
    </source>
</evidence>
<dbReference type="RefSeq" id="WP_213305159.1">
    <property type="nucleotide sequence ID" value="NZ_JAGYVZ010000021.1"/>
</dbReference>
<dbReference type="Proteomes" id="UP000722625">
    <property type="component" value="Unassembled WGS sequence"/>
</dbReference>
<name>A0ABS5PH51_9FLAO</name>
<organism evidence="1 2">
    <name type="scientific">Flavobacterium psychroterrae</name>
    <dbReference type="NCBI Taxonomy" id="2133767"/>
    <lineage>
        <taxon>Bacteria</taxon>
        <taxon>Pseudomonadati</taxon>
        <taxon>Bacteroidota</taxon>
        <taxon>Flavobacteriia</taxon>
        <taxon>Flavobacteriales</taxon>
        <taxon>Flavobacteriaceae</taxon>
        <taxon>Flavobacterium</taxon>
    </lineage>
</organism>
<reference evidence="1 2" key="1">
    <citation type="journal article" date="2018" name="Int. J. Syst. Evol. Microbiol.">
        <title>Flavobacterium chryseum sp. nov. and Flavobacterium psychroterrae sp. nov., novel environmental bacteria isolated from Antarctica.</title>
        <authorList>
            <person name="Kralova S."/>
            <person name="Svec P."/>
            <person name="Busse H.J."/>
            <person name="Stankova E."/>
            <person name="Vaczi P."/>
            <person name="Sedlacek I."/>
        </authorList>
    </citation>
    <scope>NUCLEOTIDE SEQUENCE [LARGE SCALE GENOMIC DNA]</scope>
    <source>
        <strain evidence="1 2">CCM 8827</strain>
    </source>
</reference>
<keyword evidence="2" id="KW-1185">Reference proteome</keyword>
<accession>A0ABS5PH51</accession>
<proteinExistence type="predicted"/>
<dbReference type="EMBL" id="JAGYVZ010000021">
    <property type="protein sequence ID" value="MBS7233213.1"/>
    <property type="molecule type" value="Genomic_DNA"/>
</dbReference>
<evidence type="ECO:0000313" key="2">
    <source>
        <dbReference type="Proteomes" id="UP000722625"/>
    </source>
</evidence>
<sequence length="117" mass="13728">MNLKENTHINKTYKSLERNMTDFIELGEADYTSNDVQKCMSLLEDFLDEIAKTDSRETGIQSVKKTVLAINHLNESCEYELVETEQREKIVDIIIFAGHLKGYNHISEDITEEWREW</sequence>